<comment type="caution">
    <text evidence="3">The sequence shown here is derived from an EMBL/GenBank/DDBJ whole genome shotgun (WGS) entry which is preliminary data.</text>
</comment>
<dbReference type="InterPro" id="IPR001387">
    <property type="entry name" value="Cro/C1-type_HTH"/>
</dbReference>
<dbReference type="PANTHER" id="PTHR35010:SF2">
    <property type="entry name" value="BLL4672 PROTEIN"/>
    <property type="match status" value="1"/>
</dbReference>
<organism evidence="3 4">
    <name type="scientific">Micromonospora rosaria</name>
    <dbReference type="NCBI Taxonomy" id="47874"/>
    <lineage>
        <taxon>Bacteria</taxon>
        <taxon>Bacillati</taxon>
        <taxon>Actinomycetota</taxon>
        <taxon>Actinomycetes</taxon>
        <taxon>Micromonosporales</taxon>
        <taxon>Micromonosporaceae</taxon>
        <taxon>Micromonospora</taxon>
    </lineage>
</organism>
<protein>
    <submittedName>
        <fullName evidence="3">XRE family transcriptional regulator</fullName>
    </submittedName>
</protein>
<feature type="region of interest" description="Disordered" evidence="1">
    <location>
        <begin position="268"/>
        <end position="290"/>
    </location>
</feature>
<sequence>MAANELGEFLRARRARRRPEEVGMPRYGQRRVAGLRREELAVLAGVSVDYYTRLEQGRERHPSAQVVDALAEALDLDPDAREHLYRLAGLTATAHRGTVRDTVAPALRQLMDLHLTAPAFVTNRLLDVLATNALADALFAPFAAADNLAKMIFCDPTGRWFHARWDRAARAAVAHLRQAVGHDAGDPRLHALIGTLGGASEEFLALWNSHDVWGKTTDGKELHHPDVGALSLTYQTFDVRDAPGQQLIVYQAEPGSRSAEALTLLGTLAATRRDRTAPTRQPGPGRSPTA</sequence>
<dbReference type="InterPro" id="IPR041413">
    <property type="entry name" value="MLTR_LBD"/>
</dbReference>
<feature type="domain" description="HTH cro/C1-type" evidence="2">
    <location>
        <begin position="30"/>
        <end position="81"/>
    </location>
</feature>
<accession>A0A136PKL6</accession>
<evidence type="ECO:0000259" key="2">
    <source>
        <dbReference type="PROSITE" id="PS50943"/>
    </source>
</evidence>
<dbReference type="EMBL" id="LRQV01000145">
    <property type="protein sequence ID" value="KXK58918.1"/>
    <property type="molecule type" value="Genomic_DNA"/>
</dbReference>
<dbReference type="PANTHER" id="PTHR35010">
    <property type="entry name" value="BLL4672 PROTEIN-RELATED"/>
    <property type="match status" value="1"/>
</dbReference>
<evidence type="ECO:0000313" key="4">
    <source>
        <dbReference type="Proteomes" id="UP000070620"/>
    </source>
</evidence>
<dbReference type="CDD" id="cd00093">
    <property type="entry name" value="HTH_XRE"/>
    <property type="match status" value="1"/>
</dbReference>
<keyword evidence="4" id="KW-1185">Reference proteome</keyword>
<dbReference type="SMART" id="SM00530">
    <property type="entry name" value="HTH_XRE"/>
    <property type="match status" value="1"/>
</dbReference>
<dbReference type="Gene3D" id="3.30.450.180">
    <property type="match status" value="1"/>
</dbReference>
<dbReference type="Gene3D" id="1.10.260.40">
    <property type="entry name" value="lambda repressor-like DNA-binding domains"/>
    <property type="match status" value="1"/>
</dbReference>
<dbReference type="RefSeq" id="WP_067372008.1">
    <property type="nucleotide sequence ID" value="NZ_JBIUBN010000014.1"/>
</dbReference>
<dbReference type="PROSITE" id="PS50943">
    <property type="entry name" value="HTH_CROC1"/>
    <property type="match status" value="1"/>
</dbReference>
<dbReference type="SUPFAM" id="SSF47413">
    <property type="entry name" value="lambda repressor-like DNA-binding domains"/>
    <property type="match status" value="1"/>
</dbReference>
<evidence type="ECO:0000256" key="1">
    <source>
        <dbReference type="SAM" id="MobiDB-lite"/>
    </source>
</evidence>
<gene>
    <name evidence="3" type="ORF">AWW66_27135</name>
</gene>
<evidence type="ECO:0000313" key="3">
    <source>
        <dbReference type="EMBL" id="KXK58918.1"/>
    </source>
</evidence>
<dbReference type="Proteomes" id="UP000070620">
    <property type="component" value="Unassembled WGS sequence"/>
</dbReference>
<proteinExistence type="predicted"/>
<dbReference type="AlphaFoldDB" id="A0A136PKL6"/>
<name>A0A136PKL6_9ACTN</name>
<reference evidence="3 4" key="1">
    <citation type="submission" date="2016-01" db="EMBL/GenBank/DDBJ databases">
        <title>Whole genome sequence and analysis of Micromonospora rosaria DSM 803, which can produce antibacterial substance rosamicin.</title>
        <authorList>
            <person name="Yang H."/>
            <person name="He X."/>
            <person name="Zhu D."/>
        </authorList>
    </citation>
    <scope>NUCLEOTIDE SEQUENCE [LARGE SCALE GENOMIC DNA]</scope>
    <source>
        <strain evidence="3 4">DSM 803</strain>
    </source>
</reference>
<dbReference type="InterPro" id="IPR010982">
    <property type="entry name" value="Lambda_DNA-bd_dom_sf"/>
</dbReference>
<dbReference type="Pfam" id="PF13560">
    <property type="entry name" value="HTH_31"/>
    <property type="match status" value="1"/>
</dbReference>
<dbReference type="GO" id="GO:0003677">
    <property type="term" value="F:DNA binding"/>
    <property type="evidence" value="ECO:0007669"/>
    <property type="project" value="InterPro"/>
</dbReference>
<dbReference type="Pfam" id="PF17765">
    <property type="entry name" value="MLTR_LBD"/>
    <property type="match status" value="1"/>
</dbReference>